<dbReference type="Proteomes" id="UP000831113">
    <property type="component" value="Chromosome"/>
</dbReference>
<evidence type="ECO:0000313" key="9">
    <source>
        <dbReference type="Proteomes" id="UP000831113"/>
    </source>
</evidence>
<dbReference type="InterPro" id="IPR012340">
    <property type="entry name" value="NA-bd_OB-fold"/>
</dbReference>
<evidence type="ECO:0000256" key="2">
    <source>
        <dbReference type="ARBA" id="ARBA00022692"/>
    </source>
</evidence>
<dbReference type="PANTHER" id="PTHR33507">
    <property type="entry name" value="INNER MEMBRANE PROTEIN YBBJ"/>
    <property type="match status" value="1"/>
</dbReference>
<feature type="transmembrane region" description="Helical" evidence="5">
    <location>
        <begin position="41"/>
        <end position="58"/>
    </location>
</feature>
<dbReference type="InterPro" id="IPR002810">
    <property type="entry name" value="NfeD-like_C"/>
</dbReference>
<comment type="subcellular location">
    <subcellularLocation>
        <location evidence="1">Membrane</location>
        <topology evidence="1">Multi-pass membrane protein</topology>
    </subcellularLocation>
</comment>
<feature type="transmembrane region" description="Helical" evidence="5">
    <location>
        <begin position="64"/>
        <end position="85"/>
    </location>
</feature>
<evidence type="ECO:0000256" key="4">
    <source>
        <dbReference type="ARBA" id="ARBA00023136"/>
    </source>
</evidence>
<sequence>MELLVWTRLPLPMDWLTIALLLLFGLLFLVVEVIFIPGTTVVGLIGFALLAAGVWFGYRDLGSGTGHVLLITSLAATAVLVYIGLRPKNISRVALNNVNTSHVRDARLPDVLPGTTGRTLSALRPAGTVLFEDNRREVTTRGEYVPAGTEVRVLRIEQNRIVVESVV</sequence>
<keyword evidence="3 5" id="KW-1133">Transmembrane helix</keyword>
<keyword evidence="4 5" id="KW-0472">Membrane</keyword>
<dbReference type="InterPro" id="IPR056739">
    <property type="entry name" value="NfeD_membrane"/>
</dbReference>
<evidence type="ECO:0000259" key="6">
    <source>
        <dbReference type="Pfam" id="PF01957"/>
    </source>
</evidence>
<dbReference type="EMBL" id="CP094669">
    <property type="protein sequence ID" value="UOG74700.1"/>
    <property type="molecule type" value="Genomic_DNA"/>
</dbReference>
<evidence type="ECO:0000256" key="5">
    <source>
        <dbReference type="SAM" id="Phobius"/>
    </source>
</evidence>
<feature type="domain" description="NfeD-like C-terminal" evidence="6">
    <location>
        <begin position="112"/>
        <end position="164"/>
    </location>
</feature>
<dbReference type="PANTHER" id="PTHR33507:SF3">
    <property type="entry name" value="INNER MEMBRANE PROTEIN YBBJ"/>
    <property type="match status" value="1"/>
</dbReference>
<protein>
    <submittedName>
        <fullName evidence="8">NfeD family protein</fullName>
    </submittedName>
</protein>
<evidence type="ECO:0000256" key="1">
    <source>
        <dbReference type="ARBA" id="ARBA00004141"/>
    </source>
</evidence>
<keyword evidence="9" id="KW-1185">Reference proteome</keyword>
<evidence type="ECO:0000256" key="3">
    <source>
        <dbReference type="ARBA" id="ARBA00022989"/>
    </source>
</evidence>
<evidence type="ECO:0000313" key="8">
    <source>
        <dbReference type="EMBL" id="UOG74700.1"/>
    </source>
</evidence>
<dbReference type="Pfam" id="PF01957">
    <property type="entry name" value="NfeD"/>
    <property type="match status" value="1"/>
</dbReference>
<dbReference type="Gene3D" id="2.40.50.140">
    <property type="entry name" value="Nucleic acid-binding proteins"/>
    <property type="match status" value="1"/>
</dbReference>
<dbReference type="InterPro" id="IPR052165">
    <property type="entry name" value="Membrane_assoc_protease"/>
</dbReference>
<gene>
    <name evidence="8" type="ORF">MTX78_21600</name>
</gene>
<reference evidence="8 9" key="1">
    <citation type="submission" date="2022-03" db="EMBL/GenBank/DDBJ databases">
        <title>Hymenobactersp. isolated from the air.</title>
        <authorList>
            <person name="Won M."/>
            <person name="Kwon S.-W."/>
        </authorList>
    </citation>
    <scope>NUCLEOTIDE SEQUENCE [LARGE SCALE GENOMIC DNA]</scope>
    <source>
        <strain evidence="8 9">KACC 21982</strain>
    </source>
</reference>
<dbReference type="RefSeq" id="WP_243798246.1">
    <property type="nucleotide sequence ID" value="NZ_CP094669.1"/>
</dbReference>
<name>A0ABY4CZU1_9BACT</name>
<accession>A0ABY4CZU1</accession>
<organism evidence="8 9">
    <name type="scientific">Hymenobacter tibetensis</name>
    <dbReference type="NCBI Taxonomy" id="497967"/>
    <lineage>
        <taxon>Bacteria</taxon>
        <taxon>Pseudomonadati</taxon>
        <taxon>Bacteroidota</taxon>
        <taxon>Cytophagia</taxon>
        <taxon>Cytophagales</taxon>
        <taxon>Hymenobacteraceae</taxon>
        <taxon>Hymenobacter</taxon>
    </lineage>
</organism>
<feature type="domain" description="NfeD integral membrane" evidence="7">
    <location>
        <begin position="6"/>
        <end position="84"/>
    </location>
</feature>
<proteinExistence type="predicted"/>
<evidence type="ECO:0000259" key="7">
    <source>
        <dbReference type="Pfam" id="PF24961"/>
    </source>
</evidence>
<keyword evidence="2 5" id="KW-0812">Transmembrane</keyword>
<dbReference type="Pfam" id="PF24961">
    <property type="entry name" value="NfeD_membrane"/>
    <property type="match status" value="1"/>
</dbReference>
<feature type="transmembrane region" description="Helical" evidence="5">
    <location>
        <begin position="15"/>
        <end position="34"/>
    </location>
</feature>